<gene>
    <name evidence="2" type="ORF">SAMN05216174_120100</name>
</gene>
<dbReference type="EMBL" id="FMZZ01000020">
    <property type="protein sequence ID" value="SDD86996.1"/>
    <property type="molecule type" value="Genomic_DNA"/>
</dbReference>
<dbReference type="Proteomes" id="UP000199501">
    <property type="component" value="Unassembled WGS sequence"/>
</dbReference>
<dbReference type="AlphaFoldDB" id="A0A1G6YBM5"/>
<dbReference type="STRING" id="1271860.SAMN05216174_120100"/>
<dbReference type="OrthoDB" id="2751008at2"/>
<evidence type="ECO:0000259" key="1">
    <source>
        <dbReference type="Pfam" id="PF14040"/>
    </source>
</evidence>
<dbReference type="RefSeq" id="WP_139191035.1">
    <property type="nucleotide sequence ID" value="NZ_FMZZ01000020.1"/>
</dbReference>
<evidence type="ECO:0000313" key="3">
    <source>
        <dbReference type="Proteomes" id="UP000199501"/>
    </source>
</evidence>
<accession>A0A1G6YBM5</accession>
<dbReference type="Pfam" id="PF14040">
    <property type="entry name" value="DNase_NucA_NucB"/>
    <property type="match status" value="1"/>
</dbReference>
<keyword evidence="3" id="KW-1185">Reference proteome</keyword>
<protein>
    <submittedName>
        <fullName evidence="2">Deoxyribonuclease NucA/NucB</fullName>
    </submittedName>
</protein>
<feature type="domain" description="Deoxyribonuclease NucA/NucB" evidence="1">
    <location>
        <begin position="95"/>
        <end position="181"/>
    </location>
</feature>
<name>A0A1G6YBM5_9PSEU</name>
<evidence type="ECO:0000313" key="2">
    <source>
        <dbReference type="EMBL" id="SDD86996.1"/>
    </source>
</evidence>
<organism evidence="2 3">
    <name type="scientific">Actinokineospora iranica</name>
    <dbReference type="NCBI Taxonomy" id="1271860"/>
    <lineage>
        <taxon>Bacteria</taxon>
        <taxon>Bacillati</taxon>
        <taxon>Actinomycetota</taxon>
        <taxon>Actinomycetes</taxon>
        <taxon>Pseudonocardiales</taxon>
        <taxon>Pseudonocardiaceae</taxon>
        <taxon>Actinokineospora</taxon>
    </lineage>
</organism>
<reference evidence="3" key="1">
    <citation type="submission" date="2016-10" db="EMBL/GenBank/DDBJ databases">
        <authorList>
            <person name="Varghese N."/>
            <person name="Submissions S."/>
        </authorList>
    </citation>
    <scope>NUCLEOTIDE SEQUENCE [LARGE SCALE GENOMIC DNA]</scope>
    <source>
        <strain evidence="3">IBRC-M 10403</strain>
    </source>
</reference>
<sequence length="195" mass="20949">MSTKTKSGLLPILIIGGIVIATTQTDIGQEVLDLIGIGESEAGGILVPPAFRDRVKECAPEQLTKDRRCEDLPVVPIDAEKMPHIARHISMAWSSGQSALLHYEVDQKTRDANNRAVCTPARLAELKPLSCDEYPFKSAKEGGAGASTQGVPIIEQNRQGGAIGRAYTVNQLQDGDEFLVVIINPDKIATGEFEG</sequence>
<proteinExistence type="predicted"/>
<dbReference type="InterPro" id="IPR029476">
    <property type="entry name" value="DNase_NucA_NucB"/>
</dbReference>